<dbReference type="GO" id="GO:0016787">
    <property type="term" value="F:hydrolase activity"/>
    <property type="evidence" value="ECO:0007669"/>
    <property type="project" value="UniProtKB-KW"/>
</dbReference>
<organism evidence="1 2">
    <name type="scientific">Candidatus Paraprevotella stercoravium</name>
    <dbReference type="NCBI Taxonomy" id="2838725"/>
    <lineage>
        <taxon>Bacteria</taxon>
        <taxon>Pseudomonadati</taxon>
        <taxon>Bacteroidota</taxon>
        <taxon>Bacteroidia</taxon>
        <taxon>Bacteroidales</taxon>
        <taxon>Prevotellaceae</taxon>
        <taxon>Paraprevotella</taxon>
    </lineage>
</organism>
<keyword evidence="1" id="KW-0378">Hydrolase</keyword>
<dbReference type="AlphaFoldDB" id="A0A9E2P1D0"/>
<reference evidence="1" key="1">
    <citation type="journal article" date="2021" name="PeerJ">
        <title>Extensive microbial diversity within the chicken gut microbiome revealed by metagenomics and culture.</title>
        <authorList>
            <person name="Gilroy R."/>
            <person name="Ravi A."/>
            <person name="Getino M."/>
            <person name="Pursley I."/>
            <person name="Horton D.L."/>
            <person name="Alikhan N.F."/>
            <person name="Baker D."/>
            <person name="Gharbi K."/>
            <person name="Hall N."/>
            <person name="Watson M."/>
            <person name="Adriaenssens E.M."/>
            <person name="Foster-Nyarko E."/>
            <person name="Jarju S."/>
            <person name="Secka A."/>
            <person name="Antonio M."/>
            <person name="Oren A."/>
            <person name="Chaudhuri R.R."/>
            <person name="La Ragione R."/>
            <person name="Hildebrand F."/>
            <person name="Pallen M.J."/>
        </authorList>
    </citation>
    <scope>NUCLEOTIDE SEQUENCE</scope>
    <source>
        <strain evidence="1">G3-2149</strain>
    </source>
</reference>
<dbReference type="SUPFAM" id="SSF53474">
    <property type="entry name" value="alpha/beta-Hydrolases"/>
    <property type="match status" value="1"/>
</dbReference>
<dbReference type="Gene3D" id="3.40.50.1820">
    <property type="entry name" value="alpha/beta hydrolase"/>
    <property type="match status" value="1"/>
</dbReference>
<gene>
    <name evidence="1" type="ORF">H9789_03960</name>
</gene>
<comment type="caution">
    <text evidence="1">The sequence shown here is derived from an EMBL/GenBank/DDBJ whole genome shotgun (WGS) entry which is preliminary data.</text>
</comment>
<evidence type="ECO:0000313" key="2">
    <source>
        <dbReference type="Proteomes" id="UP000823865"/>
    </source>
</evidence>
<protein>
    <submittedName>
        <fullName evidence="1">Alpha/beta hydrolase fold domain-containing protein</fullName>
    </submittedName>
</protein>
<dbReference type="Proteomes" id="UP000823865">
    <property type="component" value="Unassembled WGS sequence"/>
</dbReference>
<accession>A0A9E2P1D0</accession>
<evidence type="ECO:0000313" key="1">
    <source>
        <dbReference type="EMBL" id="MBU3852966.1"/>
    </source>
</evidence>
<sequence length="88" mass="9758">MVKANKDKQLKVPLVNGSPHRSGNTFTALSDIPPTFYIYGTEDPFYLQFIANANAVRDAGAQVEEHVLDGWPHGFGVQEEWTTGSMTF</sequence>
<reference evidence="1" key="2">
    <citation type="submission" date="2021-04" db="EMBL/GenBank/DDBJ databases">
        <authorList>
            <person name="Gilroy R."/>
        </authorList>
    </citation>
    <scope>NUCLEOTIDE SEQUENCE</scope>
    <source>
        <strain evidence="1">G3-2149</strain>
    </source>
</reference>
<proteinExistence type="predicted"/>
<name>A0A9E2P1D0_9BACT</name>
<dbReference type="InterPro" id="IPR029058">
    <property type="entry name" value="AB_hydrolase_fold"/>
</dbReference>
<dbReference type="EMBL" id="JAHLFU010000075">
    <property type="protein sequence ID" value="MBU3852966.1"/>
    <property type="molecule type" value="Genomic_DNA"/>
</dbReference>